<sequence length="528" mass="53028">MGSGTLTTSKNDELVVAGLTVNADASNFSAWTNSFTERNDFSSKTGVSNTRSTFGAADRIVGAAGAYTTTATSALSGAWIGQIASFRIASLLTQSTYQWFANADSTGVGSALAAQDSVVTVFAAGNTFRLRLLLHVADAQVLTSGVSLKLQFAAKGTGTCAAPAGGSPAVYTDISAAAGEVRYYNNPTPADGAALTANAGDPTHLGHTVVPESYEEANAFTNAQGAILSGQDGLWDFALVNDSALNSSNYCFRAVYATGAILSSYGVYPELTIGNQPPSLSGTALNGGAAISLVEGTTKSVSVAATATDPNGFSDFASATSTIYRSGVGAACAANNSNCYAVASCSFSSCAGNSCTVTCTASMQFFADPTDIGTFAAETWMGTITVVDKQGASASSTAPAVELNTLYAISTPAAINYGSLNPSTDTGATNQTMVITNTGNAAITIPVSGADMTGPGTIPVSQQKYSLSSFTYSAGGTALTAVSTASGLNLAKPTSTTPVQGTLYWGVGVPNGTPSGSYGGTNTIIAAP</sequence>
<organism evidence="1 2">
    <name type="scientific">Candidatus Azambacteria bacterium RIFCSPLOWO2_01_FULL_46_25</name>
    <dbReference type="NCBI Taxonomy" id="1797298"/>
    <lineage>
        <taxon>Bacteria</taxon>
        <taxon>Candidatus Azamiibacteriota</taxon>
    </lineage>
</organism>
<dbReference type="STRING" id="1797298.A2988_02585"/>
<proteinExistence type="predicted"/>
<protein>
    <submittedName>
        <fullName evidence="1">Uncharacterized protein</fullName>
    </submittedName>
</protein>
<accession>A0A1F5BUV2</accession>
<gene>
    <name evidence="1" type="ORF">A2988_02585</name>
</gene>
<dbReference type="EMBL" id="MEYS01000001">
    <property type="protein sequence ID" value="OGD34390.1"/>
    <property type="molecule type" value="Genomic_DNA"/>
</dbReference>
<reference evidence="1 2" key="1">
    <citation type="journal article" date="2016" name="Nat. Commun.">
        <title>Thousands of microbial genomes shed light on interconnected biogeochemical processes in an aquifer system.</title>
        <authorList>
            <person name="Anantharaman K."/>
            <person name="Brown C.T."/>
            <person name="Hug L.A."/>
            <person name="Sharon I."/>
            <person name="Castelle C.J."/>
            <person name="Probst A.J."/>
            <person name="Thomas B.C."/>
            <person name="Singh A."/>
            <person name="Wilkins M.J."/>
            <person name="Karaoz U."/>
            <person name="Brodie E.L."/>
            <person name="Williams K.H."/>
            <person name="Hubbard S.S."/>
            <person name="Banfield J.F."/>
        </authorList>
    </citation>
    <scope>NUCLEOTIDE SEQUENCE [LARGE SCALE GENOMIC DNA]</scope>
</reference>
<dbReference type="AlphaFoldDB" id="A0A1F5BUV2"/>
<name>A0A1F5BUV2_9BACT</name>
<dbReference type="Proteomes" id="UP000176650">
    <property type="component" value="Unassembled WGS sequence"/>
</dbReference>
<evidence type="ECO:0000313" key="2">
    <source>
        <dbReference type="Proteomes" id="UP000176650"/>
    </source>
</evidence>
<comment type="caution">
    <text evidence="1">The sequence shown here is derived from an EMBL/GenBank/DDBJ whole genome shotgun (WGS) entry which is preliminary data.</text>
</comment>
<evidence type="ECO:0000313" key="1">
    <source>
        <dbReference type="EMBL" id="OGD34390.1"/>
    </source>
</evidence>